<feature type="signal peptide" evidence="4">
    <location>
        <begin position="1"/>
        <end position="26"/>
    </location>
</feature>
<feature type="chain" id="PRO_5016260577" evidence="4">
    <location>
        <begin position="27"/>
        <end position="188"/>
    </location>
</feature>
<accession>A0A328B5H8</accession>
<feature type="repeat" description="TPR" evidence="3">
    <location>
        <begin position="140"/>
        <end position="173"/>
    </location>
</feature>
<dbReference type="InterPro" id="IPR019734">
    <property type="entry name" value="TPR_rpt"/>
</dbReference>
<name>A0A328B5H8_9CAUL</name>
<dbReference type="Proteomes" id="UP000249842">
    <property type="component" value="Unassembled WGS sequence"/>
</dbReference>
<keyword evidence="4" id="KW-0732">Signal</keyword>
<keyword evidence="1" id="KW-0677">Repeat</keyword>
<dbReference type="SUPFAM" id="SSF48452">
    <property type="entry name" value="TPR-like"/>
    <property type="match status" value="1"/>
</dbReference>
<dbReference type="AlphaFoldDB" id="A0A328B5H8"/>
<evidence type="ECO:0000313" key="5">
    <source>
        <dbReference type="EMBL" id="RAK60298.1"/>
    </source>
</evidence>
<dbReference type="EMBL" id="QFYP01000001">
    <property type="protein sequence ID" value="RAK60298.1"/>
    <property type="molecule type" value="Genomic_DNA"/>
</dbReference>
<dbReference type="PROSITE" id="PS50293">
    <property type="entry name" value="TPR_REGION"/>
    <property type="match status" value="1"/>
</dbReference>
<evidence type="ECO:0000256" key="2">
    <source>
        <dbReference type="ARBA" id="ARBA00022803"/>
    </source>
</evidence>
<dbReference type="OrthoDB" id="7594766at2"/>
<dbReference type="InterPro" id="IPR011990">
    <property type="entry name" value="TPR-like_helical_dom_sf"/>
</dbReference>
<protein>
    <submittedName>
        <fullName evidence="5">Uncharacterized protein</fullName>
    </submittedName>
</protein>
<gene>
    <name evidence="5" type="ORF">DJ021_11010</name>
</gene>
<keyword evidence="2 3" id="KW-0802">TPR repeat</keyword>
<dbReference type="Gene3D" id="1.25.40.10">
    <property type="entry name" value="Tetratricopeptide repeat domain"/>
    <property type="match status" value="2"/>
</dbReference>
<proteinExistence type="predicted"/>
<dbReference type="PANTHER" id="PTHR44858:SF1">
    <property type="entry name" value="UDP-N-ACETYLGLUCOSAMINE--PEPTIDE N-ACETYLGLUCOSAMINYLTRANSFERASE SPINDLY-RELATED"/>
    <property type="match status" value="1"/>
</dbReference>
<dbReference type="PROSITE" id="PS50005">
    <property type="entry name" value="TPR"/>
    <property type="match status" value="1"/>
</dbReference>
<dbReference type="InterPro" id="IPR050498">
    <property type="entry name" value="Ycf3"/>
</dbReference>
<keyword evidence="6" id="KW-1185">Reference proteome</keyword>
<dbReference type="SMART" id="SM00028">
    <property type="entry name" value="TPR"/>
    <property type="match status" value="3"/>
</dbReference>
<evidence type="ECO:0000313" key="6">
    <source>
        <dbReference type="Proteomes" id="UP000249842"/>
    </source>
</evidence>
<evidence type="ECO:0000256" key="4">
    <source>
        <dbReference type="SAM" id="SignalP"/>
    </source>
</evidence>
<dbReference type="RefSeq" id="WP_111457591.1">
    <property type="nucleotide sequence ID" value="NZ_QFYP01000001.1"/>
</dbReference>
<sequence length="188" mass="20127">MVKKLVGSLGVAAALGALAIAGEARAAVTVIGGGQAEACSRAAIAGKSDARFDQLCTDALETEVLSPRDRAGTYVNRGVFKLRRLKFDDAVHDFDLAVGTKPDLGEAYVNRGAAAVGAHRYAQGLADLNRAIALGLDEPAKAYYNRALAYEGLDDMKAAYFDYQKAVELSPDWPPPREQLTRFTVTHR</sequence>
<reference evidence="6" key="1">
    <citation type="submission" date="2018-05" db="EMBL/GenBank/DDBJ databases">
        <authorList>
            <person name="Li X."/>
        </authorList>
    </citation>
    <scope>NUCLEOTIDE SEQUENCE [LARGE SCALE GENOMIC DNA]</scope>
    <source>
        <strain evidence="6">HKS-05</strain>
    </source>
</reference>
<dbReference type="PANTHER" id="PTHR44858">
    <property type="entry name" value="TETRATRICOPEPTIDE REPEAT PROTEIN 6"/>
    <property type="match status" value="1"/>
</dbReference>
<evidence type="ECO:0000256" key="3">
    <source>
        <dbReference type="PROSITE-ProRule" id="PRU00339"/>
    </source>
</evidence>
<organism evidence="5 6">
    <name type="scientific">Phenylobacterium hankyongense</name>
    <dbReference type="NCBI Taxonomy" id="1813876"/>
    <lineage>
        <taxon>Bacteria</taxon>
        <taxon>Pseudomonadati</taxon>
        <taxon>Pseudomonadota</taxon>
        <taxon>Alphaproteobacteria</taxon>
        <taxon>Caulobacterales</taxon>
        <taxon>Caulobacteraceae</taxon>
        <taxon>Phenylobacterium</taxon>
    </lineage>
</organism>
<evidence type="ECO:0000256" key="1">
    <source>
        <dbReference type="ARBA" id="ARBA00022737"/>
    </source>
</evidence>
<comment type="caution">
    <text evidence="5">The sequence shown here is derived from an EMBL/GenBank/DDBJ whole genome shotgun (WGS) entry which is preliminary data.</text>
</comment>
<dbReference type="Pfam" id="PF00515">
    <property type="entry name" value="TPR_1"/>
    <property type="match status" value="1"/>
</dbReference>